<evidence type="ECO:0000313" key="2">
    <source>
        <dbReference type="EMBL" id="KMY29189.1"/>
    </source>
</evidence>
<dbReference type="SUPFAM" id="SSF53756">
    <property type="entry name" value="UDP-Glycosyltransferase/glycogen phosphorylase"/>
    <property type="match status" value="1"/>
</dbReference>
<dbReference type="RefSeq" id="WP_049668095.1">
    <property type="nucleotide sequence ID" value="NZ_LFXJ01000010.1"/>
</dbReference>
<gene>
    <name evidence="2" type="ORF">ACZ11_18915</name>
</gene>
<dbReference type="AlphaFoldDB" id="A0A0K9F3L9"/>
<comment type="caution">
    <text evidence="2">The sequence shown here is derived from an EMBL/GenBank/DDBJ whole genome shotgun (WGS) entry which is preliminary data.</text>
</comment>
<dbReference type="Proteomes" id="UP000037326">
    <property type="component" value="Unassembled WGS sequence"/>
</dbReference>
<protein>
    <recommendedName>
        <fullName evidence="1">Spore protein YkvP/CgeB glycosyl transferase-like domain-containing protein</fullName>
    </recommendedName>
</protein>
<sequence length="384" mass="43851">MKKVVLIKGQSNYNVLRYWMDALAKGLEKKGIETIVLDGKYSVNDQVIALLGLDVDAVISFNGLFLESKEIIEEVIKAPYIYLLIDHPIDHLGRLENLRPQDILTVMDRNDVNNLEHFGLNISNIYMLPHAAIELSVEPVEKTIDILVSGSYSDMTMYTKYIESQPPAIFAICKEVIDNCLEDSRKYYIDEFLQAFAKRGVSIDLRLNDNPDIIKLVRDIGRYIYSVNRLSVVTALADAGLPISIYGKGWEDSPLMNYPNVIIHKSVNYWQTQELMRQAKVVMSFQALLRDGTHERVFAGMAARSVVVTNETPYLREQFTENEELLFYNFNDLSAMVEAVQAILKDNEKREKMSEAAWQAIKGAHTFEERAQSIIDIFNDVEVH</sequence>
<dbReference type="OrthoDB" id="5756516at2"/>
<proteinExistence type="predicted"/>
<dbReference type="GeneID" id="96600286"/>
<dbReference type="InterPro" id="IPR055259">
    <property type="entry name" value="YkvP/CgeB_Glyco_trans-like"/>
</dbReference>
<dbReference type="Gene3D" id="3.40.50.2000">
    <property type="entry name" value="Glycogen Phosphorylase B"/>
    <property type="match status" value="1"/>
</dbReference>
<reference evidence="3" key="1">
    <citation type="submission" date="2015-07" db="EMBL/GenBank/DDBJ databases">
        <authorList>
            <person name="Liu B."/>
            <person name="Wang J."/>
            <person name="Zhu Y."/>
            <person name="Liu G."/>
            <person name="Chen Q."/>
            <person name="Lan J."/>
            <person name="Che J."/>
            <person name="Ge C."/>
            <person name="Shi H."/>
            <person name="Pan Z."/>
            <person name="Liu X."/>
        </authorList>
    </citation>
    <scope>NUCLEOTIDE SEQUENCE [LARGE SCALE GENOMIC DNA]</scope>
    <source>
        <strain evidence="3">DSM 23493</strain>
    </source>
</reference>
<feature type="domain" description="Spore protein YkvP/CgeB glycosyl transferase-like" evidence="1">
    <location>
        <begin position="234"/>
        <end position="376"/>
    </location>
</feature>
<name>A0A0K9F3L9_9BACI</name>
<accession>A0A0K9F3L9</accession>
<organism evidence="2 3">
    <name type="scientific">Lysinibacillus xylanilyticus</name>
    <dbReference type="NCBI Taxonomy" id="582475"/>
    <lineage>
        <taxon>Bacteria</taxon>
        <taxon>Bacillati</taxon>
        <taxon>Bacillota</taxon>
        <taxon>Bacilli</taxon>
        <taxon>Bacillales</taxon>
        <taxon>Bacillaceae</taxon>
        <taxon>Lysinibacillus</taxon>
    </lineage>
</organism>
<dbReference type="Pfam" id="PF13524">
    <property type="entry name" value="Glyco_trans_1_2"/>
    <property type="match status" value="1"/>
</dbReference>
<evidence type="ECO:0000313" key="3">
    <source>
        <dbReference type="Proteomes" id="UP000037326"/>
    </source>
</evidence>
<evidence type="ECO:0000259" key="1">
    <source>
        <dbReference type="Pfam" id="PF13524"/>
    </source>
</evidence>
<dbReference type="PATRIC" id="fig|582475.4.peg.2848"/>
<dbReference type="EMBL" id="LFXJ01000010">
    <property type="protein sequence ID" value="KMY29189.1"/>
    <property type="molecule type" value="Genomic_DNA"/>
</dbReference>